<evidence type="ECO:0000313" key="1">
    <source>
        <dbReference type="EMBL" id="MFC6771264.1"/>
    </source>
</evidence>
<proteinExistence type="predicted"/>
<evidence type="ECO:0000313" key="2">
    <source>
        <dbReference type="Proteomes" id="UP001596274"/>
    </source>
</evidence>
<sequence>MPEDSPTEDQTIDVDEATDEETIRSRLPAAVVDELTKQAFSPGAVRRLLRDCYYLGPISIGTGGWHGAYGNGQPGTGLRRPSGALYDFPRSWRYAAIVRGLRTGLITHVGNSRFATTELGAAVLDQIDRCPEHGTRREPAVKETTYIGNPYEEGKLQSHALITRCPECGSTGYDHGSVVVGYERFEQDEEWVEYALETIEGKGARVFADSQPVDGSDGYPEVDVDEEKAEEIATEVVEEQEEPTPREWATPADEGLYGREVVTVPGEGRYGRFVGTDEAIAVSRTDEQGDIHISHDGGDRLKIGMSYELAVERELKELLHHESDDAEWTGDYWTVGANRINRVLSKFTVGILPADAPGHFAAFPDAGSPVPEEAEYLTVTIEQDALDAVTVPVIGVDDET</sequence>
<dbReference type="AlphaFoldDB" id="A0ABD5T1Z8"/>
<organism evidence="1 2">
    <name type="scientific">Halorubrum pallidum</name>
    <dbReference type="NCBI Taxonomy" id="1526114"/>
    <lineage>
        <taxon>Archaea</taxon>
        <taxon>Methanobacteriati</taxon>
        <taxon>Methanobacteriota</taxon>
        <taxon>Stenosarchaea group</taxon>
        <taxon>Halobacteria</taxon>
        <taxon>Halobacteriales</taxon>
        <taxon>Haloferacaceae</taxon>
        <taxon>Halorubrum</taxon>
    </lineage>
</organism>
<reference evidence="1 2" key="1">
    <citation type="journal article" date="2019" name="Int. J. Syst. Evol. Microbiol.">
        <title>The Global Catalogue of Microorganisms (GCM) 10K type strain sequencing project: providing services to taxonomists for standard genome sequencing and annotation.</title>
        <authorList>
            <consortium name="The Broad Institute Genomics Platform"/>
            <consortium name="The Broad Institute Genome Sequencing Center for Infectious Disease"/>
            <person name="Wu L."/>
            <person name="Ma J."/>
        </authorList>
    </citation>
    <scope>NUCLEOTIDE SEQUENCE [LARGE SCALE GENOMIC DNA]</scope>
    <source>
        <strain evidence="1 2">PJ61</strain>
    </source>
</reference>
<dbReference type="EMBL" id="JBHSWT010000317">
    <property type="protein sequence ID" value="MFC6771264.1"/>
    <property type="molecule type" value="Genomic_DNA"/>
</dbReference>
<comment type="caution">
    <text evidence="1">The sequence shown here is derived from an EMBL/GenBank/DDBJ whole genome shotgun (WGS) entry which is preliminary data.</text>
</comment>
<keyword evidence="2" id="KW-1185">Reference proteome</keyword>
<accession>A0ABD5T1Z8</accession>
<protein>
    <submittedName>
        <fullName evidence="1">Uncharacterized protein</fullName>
    </submittedName>
</protein>
<gene>
    <name evidence="1" type="ORF">ACFQDD_06995</name>
</gene>
<dbReference type="Proteomes" id="UP001596274">
    <property type="component" value="Unassembled WGS sequence"/>
</dbReference>
<name>A0ABD5T1Z8_9EURY</name>